<comment type="similarity">
    <text evidence="2 6">Belongs to the eukaryotic RPC34/RPC39 RNA polymerase subunit family.</text>
</comment>
<evidence type="ECO:0000256" key="3">
    <source>
        <dbReference type="ARBA" id="ARBA00022478"/>
    </source>
</evidence>
<evidence type="ECO:0000256" key="5">
    <source>
        <dbReference type="ARBA" id="ARBA00023242"/>
    </source>
</evidence>
<evidence type="ECO:0000256" key="1">
    <source>
        <dbReference type="ARBA" id="ARBA00004123"/>
    </source>
</evidence>
<dbReference type="PIRSF" id="PIRSF028763">
    <property type="entry name" value="RNA_pol_Rpc34"/>
    <property type="match status" value="1"/>
</dbReference>
<dbReference type="GO" id="GO:0005666">
    <property type="term" value="C:RNA polymerase III complex"/>
    <property type="evidence" value="ECO:0007669"/>
    <property type="project" value="UniProtKB-UniRule"/>
</dbReference>
<gene>
    <name evidence="7" type="ORF">PCAR00345_LOCUS36903</name>
</gene>
<evidence type="ECO:0000256" key="4">
    <source>
        <dbReference type="ARBA" id="ARBA00023163"/>
    </source>
</evidence>
<evidence type="ECO:0000256" key="2">
    <source>
        <dbReference type="ARBA" id="ARBA00011038"/>
    </source>
</evidence>
<comment type="subcellular location">
    <subcellularLocation>
        <location evidence="1 6">Nucleus</location>
    </subcellularLocation>
</comment>
<dbReference type="InterPro" id="IPR036388">
    <property type="entry name" value="WH-like_DNA-bd_sf"/>
</dbReference>
<keyword evidence="5 6" id="KW-0539">Nucleus</keyword>
<dbReference type="PANTHER" id="PTHR12780">
    <property type="entry name" value="RNA POLYMERASE III DNA DIRECTED , 39KD SUBUNIT-RELATED"/>
    <property type="match status" value="1"/>
</dbReference>
<evidence type="ECO:0000313" key="7">
    <source>
        <dbReference type="EMBL" id="CAE0784198.1"/>
    </source>
</evidence>
<comment type="function">
    <text evidence="6">DNA-dependent RNA polymerase catalyzes the transcription of DNA into RNA using the four ribonucleoside triphosphates as substrates. Specific peripheric component of RNA polymerase III which synthesizes small RNAs, such as 5S rRNA and tRNAs.</text>
</comment>
<accession>A0A7S4C1N3</accession>
<evidence type="ECO:0000256" key="6">
    <source>
        <dbReference type="PIRNR" id="PIRNR028763"/>
    </source>
</evidence>
<dbReference type="EMBL" id="HBIZ01058840">
    <property type="protein sequence ID" value="CAE0784198.1"/>
    <property type="molecule type" value="Transcribed_RNA"/>
</dbReference>
<dbReference type="AlphaFoldDB" id="A0A7S4C1N3"/>
<dbReference type="GO" id="GO:0006383">
    <property type="term" value="P:transcription by RNA polymerase III"/>
    <property type="evidence" value="ECO:0007669"/>
    <property type="project" value="UniProtKB-UniRule"/>
</dbReference>
<dbReference type="InterPro" id="IPR016049">
    <property type="entry name" value="RNA_pol_Rpc34-like"/>
</dbReference>
<dbReference type="FunFam" id="1.10.10.10:FF:000116">
    <property type="entry name" value="DNA-directed RNA polymerase III subunit RPC6"/>
    <property type="match status" value="1"/>
</dbReference>
<keyword evidence="3 6" id="KW-0240">DNA-directed RNA polymerase</keyword>
<dbReference type="Pfam" id="PF05158">
    <property type="entry name" value="RNA_pol_Rpc34"/>
    <property type="match status" value="1"/>
</dbReference>
<keyword evidence="4 6" id="KW-0804">Transcription</keyword>
<organism evidence="7">
    <name type="scientific">Chrysotila carterae</name>
    <name type="common">Marine alga</name>
    <name type="synonym">Syracosphaera carterae</name>
    <dbReference type="NCBI Taxonomy" id="13221"/>
    <lineage>
        <taxon>Eukaryota</taxon>
        <taxon>Haptista</taxon>
        <taxon>Haptophyta</taxon>
        <taxon>Prymnesiophyceae</taxon>
        <taxon>Isochrysidales</taxon>
        <taxon>Isochrysidaceae</taxon>
        <taxon>Chrysotila</taxon>
    </lineage>
</organism>
<dbReference type="GO" id="GO:0005737">
    <property type="term" value="C:cytoplasm"/>
    <property type="evidence" value="ECO:0007669"/>
    <property type="project" value="UniProtKB-ARBA"/>
</dbReference>
<dbReference type="InterPro" id="IPR007832">
    <property type="entry name" value="RNA_pol_Rpc34"/>
</dbReference>
<protein>
    <recommendedName>
        <fullName evidence="6">DNA-directed RNA polymerase III subunit RPC6</fullName>
        <shortName evidence="6">RNA polymerase III subunit C6</shortName>
    </recommendedName>
</protein>
<reference evidence="7" key="1">
    <citation type="submission" date="2021-01" db="EMBL/GenBank/DDBJ databases">
        <authorList>
            <person name="Corre E."/>
            <person name="Pelletier E."/>
            <person name="Niang G."/>
            <person name="Scheremetjew M."/>
            <person name="Finn R."/>
            <person name="Kale V."/>
            <person name="Holt S."/>
            <person name="Cochrane G."/>
            <person name="Meng A."/>
            <person name="Brown T."/>
            <person name="Cohen L."/>
        </authorList>
    </citation>
    <scope>NUCLEOTIDE SEQUENCE</scope>
    <source>
        <strain evidence="7">CCMP645</strain>
    </source>
</reference>
<name>A0A7S4C1N3_CHRCT</name>
<proteinExistence type="inferred from homology"/>
<dbReference type="InterPro" id="IPR036390">
    <property type="entry name" value="WH_DNA-bd_sf"/>
</dbReference>
<sequence length="305" mass="33568">MPPPMISPHLSDLAARIVEVCSAHESLGGVPQNTLEVKLGAQNAQQKTELMTALNQLMQTGKVVMSTTHDRRLVFRVQSDEQAARLHGLDAADRLIYQEIEKSGAAGIASKDLRIRSSMQAGQLTKVLKTLETRRLVRKVKSVTAKNKILYMLADIEPGKEITGGAFYTDAQKFDHELVDQLQKIALRFIANKESATAKQVLDFILSHGVLVQSSLAVGDVESILEALVYDAKLEVVHETRDPYGGRKEGAKYRFCSMEQTQPIFTSVPCAVCPVFSECTEGGDISPANCVYVGRWLDHAAQLSW</sequence>
<dbReference type="SUPFAM" id="SSF46785">
    <property type="entry name" value="Winged helix' DNA-binding domain"/>
    <property type="match status" value="1"/>
</dbReference>
<dbReference type="GO" id="GO:0005654">
    <property type="term" value="C:nucleoplasm"/>
    <property type="evidence" value="ECO:0007669"/>
    <property type="project" value="UniProtKB-ARBA"/>
</dbReference>
<dbReference type="Gene3D" id="1.10.10.10">
    <property type="entry name" value="Winged helix-like DNA-binding domain superfamily/Winged helix DNA-binding domain"/>
    <property type="match status" value="1"/>
</dbReference>